<comment type="caution">
    <text evidence="2">The sequence shown here is derived from an EMBL/GenBank/DDBJ whole genome shotgun (WGS) entry which is preliminary data.</text>
</comment>
<dbReference type="AlphaFoldDB" id="A0A3P3QRC8"/>
<dbReference type="EMBL" id="RRCF01000001">
    <property type="protein sequence ID" value="RRJ22853.1"/>
    <property type="molecule type" value="Genomic_DNA"/>
</dbReference>
<keyword evidence="3" id="KW-1185">Reference proteome</keyword>
<dbReference type="Proteomes" id="UP000276260">
    <property type="component" value="Unassembled WGS sequence"/>
</dbReference>
<evidence type="ECO:0000313" key="2">
    <source>
        <dbReference type="EMBL" id="RRJ22853.1"/>
    </source>
</evidence>
<dbReference type="Pfam" id="PF13283">
    <property type="entry name" value="NfrA_C"/>
    <property type="match status" value="1"/>
</dbReference>
<reference evidence="2 3" key="1">
    <citation type="submission" date="2018-11" db="EMBL/GenBank/DDBJ databases">
        <title>Draft genome analysis of Rheinheimera mesophila isolated from an industrial waste site.</title>
        <authorList>
            <person name="Yu Q."/>
            <person name="Qi Y."/>
            <person name="Zhang H."/>
            <person name="Lu Y."/>
            <person name="Pu J."/>
        </authorList>
    </citation>
    <scope>NUCLEOTIDE SEQUENCE [LARGE SCALE GENOMIC DNA]</scope>
    <source>
        <strain evidence="2 3">IITR13</strain>
    </source>
</reference>
<dbReference type="InterPro" id="IPR025137">
    <property type="entry name" value="NfrA_C"/>
</dbReference>
<accession>A0A3P3QRC8</accession>
<organism evidence="2 3">
    <name type="scientific">Rheinheimera mesophila</name>
    <dbReference type="NCBI Taxonomy" id="1547515"/>
    <lineage>
        <taxon>Bacteria</taxon>
        <taxon>Pseudomonadati</taxon>
        <taxon>Pseudomonadota</taxon>
        <taxon>Gammaproteobacteria</taxon>
        <taxon>Chromatiales</taxon>
        <taxon>Chromatiaceae</taxon>
        <taxon>Rheinheimera</taxon>
    </lineage>
</organism>
<evidence type="ECO:0000259" key="1">
    <source>
        <dbReference type="Pfam" id="PF13283"/>
    </source>
</evidence>
<dbReference type="RefSeq" id="WP_046519607.1">
    <property type="nucleotide sequence ID" value="NZ_LAVS01000014.1"/>
</dbReference>
<dbReference type="SUPFAM" id="SSF48452">
    <property type="entry name" value="TPR-like"/>
    <property type="match status" value="1"/>
</dbReference>
<feature type="domain" description="Bacteriophage N4 adsorption protein A C-terminal" evidence="1">
    <location>
        <begin position="847"/>
        <end position="1006"/>
    </location>
</feature>
<dbReference type="InterPro" id="IPR019734">
    <property type="entry name" value="TPR_rpt"/>
</dbReference>
<dbReference type="OrthoDB" id="7312176at2"/>
<name>A0A3P3QRC8_9GAMM</name>
<dbReference type="Gene3D" id="1.25.40.10">
    <property type="entry name" value="Tetratricopeptide repeat domain"/>
    <property type="match status" value="1"/>
</dbReference>
<protein>
    <recommendedName>
        <fullName evidence="1">Bacteriophage N4 adsorption protein A C-terminal domain-containing protein</fullName>
    </recommendedName>
</protein>
<dbReference type="InterPro" id="IPR011990">
    <property type="entry name" value="TPR-like_helical_dom_sf"/>
</dbReference>
<proteinExistence type="predicted"/>
<evidence type="ECO:0000313" key="3">
    <source>
        <dbReference type="Proteomes" id="UP000276260"/>
    </source>
</evidence>
<gene>
    <name evidence="2" type="ORF">EIK76_01855</name>
</gene>
<sequence length="1022" mass="116342">MSGAAAGGTGVTRAIVVLLLLLTSDVIAEAMTDYQKFRTYPYIEKAYRLQQKQDFAGAVAEIDKALALVPAQPALLALSFRYQIEAKDLAAATSTLQQIPQSEQQGLYPLLLELQLQKQSLPDLSELDALWPVLSAEDQLTIARLVSSRLIALKQEQQAYQWLATKRPLAAEVLKLHAALAESLRLTDQVIRDLSSLDASQLSEEDKTRLVMAWLQTGQADKAFVLIESEPTSEAALLYYRQLLQQQIARQDWTAALASFDFIETYHQFTADELKQKLQWAVSQKNWPVVFAVAEQLQLGCWQRIDLYMQASEEPQAKALFLQCPADYNPESWLVYAEKWLSADEISQQYLEAEHLQAQQRRLIAQKRLAAGHYQQLLQQLLDDPKESAQYDLILASAQALPAGPVKMQSMQKLHQYKASVPTLDELSYQYILAGEPDKALQLLAKALPFDAESQQKRLLPERVLELLKQQNPLDTAVLAKTDSWTVLAAERAELWRLTGRCDKTRAILSGKVSTAAGWRSLALCQEEQDAEFALLYWQKAYQLQGQDTDMLNIAYLQQKLKDPAAAFLSFTSLDISVLSDEDKQNTAQLALELDELEKGEQYLLVSSADQTAWYLEAAALKRKQQQNEAALVYLNKIIRTNKEQWVRLHLQKAWIYQAMQNFPAAGQDWRAALAKAPEQAELHAGYGYLLVGMKRNNEALAHLRYAAKQPQYANDVAIAGQVAYLSAEEQDAEDTLYWLKQSIDRQHQTEKQNALSKTELYRLKRYHQTIAKNWQLTASTALRHGASLTVLSSAAQQAPDLDPVRNEASVRLEHYTDTLKRDLSLYLQVSANGSSEQYYHHFGQEFGVAYKPLQHTNLWFSTALQQYPLGEGDWRALVRVTGDFLNQGKWQSEWQPEQDHWRERKLFVDAVYWPVDGQILLQSKFEQGKVVRYDDGLFQVARAYLLSQLDYRKQKSLDTNLNAEGWQWTAGLGLQTRFGLGETHYDAYRHKLEINFEWQYQMAGDLSTDQHALSLQLSYQY</sequence>
<dbReference type="SMART" id="SM00028">
    <property type="entry name" value="TPR"/>
    <property type="match status" value="5"/>
</dbReference>